<keyword evidence="1" id="KW-0324">Glycolysis</keyword>
<dbReference type="InterPro" id="IPR029033">
    <property type="entry name" value="His_PPase_superfam"/>
</dbReference>
<dbReference type="PANTHER" id="PTHR48100:SF1">
    <property type="entry name" value="HISTIDINE PHOSPHATASE FAMILY PROTEIN-RELATED"/>
    <property type="match status" value="1"/>
</dbReference>
<evidence type="ECO:0000313" key="4">
    <source>
        <dbReference type="Proteomes" id="UP001609175"/>
    </source>
</evidence>
<name>A0ABW7JU35_9NOCA</name>
<comment type="caution">
    <text evidence="3">The sequence shown here is derived from an EMBL/GenBank/DDBJ whole genome shotgun (WGS) entry which is preliminary data.</text>
</comment>
<evidence type="ECO:0000256" key="1">
    <source>
        <dbReference type="ARBA" id="ARBA00023152"/>
    </source>
</evidence>
<dbReference type="PANTHER" id="PTHR48100">
    <property type="entry name" value="BROAD-SPECIFICITY PHOSPHATASE YOR283W-RELATED"/>
    <property type="match status" value="1"/>
</dbReference>
<evidence type="ECO:0000256" key="2">
    <source>
        <dbReference type="ARBA" id="ARBA00023235"/>
    </source>
</evidence>
<dbReference type="SMART" id="SM00855">
    <property type="entry name" value="PGAM"/>
    <property type="match status" value="1"/>
</dbReference>
<dbReference type="InterPro" id="IPR001345">
    <property type="entry name" value="PG/BPGM_mutase_AS"/>
</dbReference>
<keyword evidence="3" id="KW-0378">Hydrolase</keyword>
<dbReference type="EMBL" id="JBIMSO010000069">
    <property type="protein sequence ID" value="MFH5211087.1"/>
    <property type="molecule type" value="Genomic_DNA"/>
</dbReference>
<dbReference type="PROSITE" id="PS00175">
    <property type="entry name" value="PG_MUTASE"/>
    <property type="match status" value="1"/>
</dbReference>
<organism evidence="3 4">
    <name type="scientific">Antrihabitans spumae</name>
    <dbReference type="NCBI Taxonomy" id="3373370"/>
    <lineage>
        <taxon>Bacteria</taxon>
        <taxon>Bacillati</taxon>
        <taxon>Actinomycetota</taxon>
        <taxon>Actinomycetes</taxon>
        <taxon>Mycobacteriales</taxon>
        <taxon>Nocardiaceae</taxon>
        <taxon>Antrihabitans</taxon>
    </lineage>
</organism>
<evidence type="ECO:0000313" key="3">
    <source>
        <dbReference type="EMBL" id="MFH5211087.1"/>
    </source>
</evidence>
<dbReference type="GO" id="GO:0016787">
    <property type="term" value="F:hydrolase activity"/>
    <property type="evidence" value="ECO:0007669"/>
    <property type="project" value="UniProtKB-KW"/>
</dbReference>
<sequence length="226" mass="24056">MTGRLILVRHGETEGNVAKRLDTRLPGAPLTELGVTQAEAVGRRLAEHTPAALVSSRALRAQQTASRIEAACIEVGTSVMVEVLDGLHEVQAGDLENLSDTASHETFKAVFHAWHSGDSTARPPGGESADEVLARYLPVVGELRSKYLDDGQSGDVVVVSHGAAIRLVGRHLSNVPGLFAANNHLDNTETVELLPTADGGWECVRWGRFDPPFADDVSPVADDPMG</sequence>
<dbReference type="RefSeq" id="WP_395117269.1">
    <property type="nucleotide sequence ID" value="NZ_JBIMSO010000069.1"/>
</dbReference>
<dbReference type="InterPro" id="IPR050275">
    <property type="entry name" value="PGM_Phosphatase"/>
</dbReference>
<accession>A0ABW7JU35</accession>
<gene>
    <name evidence="3" type="ORF">ACHIPZ_23165</name>
</gene>
<dbReference type="Pfam" id="PF00300">
    <property type="entry name" value="His_Phos_1"/>
    <property type="match status" value="1"/>
</dbReference>
<dbReference type="CDD" id="cd07067">
    <property type="entry name" value="HP_PGM_like"/>
    <property type="match status" value="1"/>
</dbReference>
<reference evidence="3 4" key="1">
    <citation type="submission" date="2024-10" db="EMBL/GenBank/DDBJ databases">
        <authorList>
            <person name="Riesco R."/>
        </authorList>
    </citation>
    <scope>NUCLEOTIDE SEQUENCE [LARGE SCALE GENOMIC DNA]</scope>
    <source>
        <strain evidence="3 4">NCIMB 15449</strain>
    </source>
</reference>
<protein>
    <submittedName>
        <fullName evidence="3">Histidine phosphatase family protein</fullName>
        <ecNumber evidence="3">3.1.3.-</ecNumber>
    </submittedName>
</protein>
<proteinExistence type="predicted"/>
<dbReference type="Proteomes" id="UP001609175">
    <property type="component" value="Unassembled WGS sequence"/>
</dbReference>
<dbReference type="InterPro" id="IPR013078">
    <property type="entry name" value="His_Pase_superF_clade-1"/>
</dbReference>
<keyword evidence="2" id="KW-0413">Isomerase</keyword>
<dbReference type="EC" id="3.1.3.-" evidence="3"/>
<dbReference type="SUPFAM" id="SSF53254">
    <property type="entry name" value="Phosphoglycerate mutase-like"/>
    <property type="match status" value="1"/>
</dbReference>
<dbReference type="Gene3D" id="3.40.50.1240">
    <property type="entry name" value="Phosphoglycerate mutase-like"/>
    <property type="match status" value="1"/>
</dbReference>